<dbReference type="EMBL" id="JAIBOA010000017">
    <property type="protein sequence ID" value="MBW8485565.1"/>
    <property type="molecule type" value="Genomic_DNA"/>
</dbReference>
<evidence type="ECO:0000259" key="1">
    <source>
        <dbReference type="Pfam" id="PF18154"/>
    </source>
</evidence>
<comment type="caution">
    <text evidence="3">The sequence shown here is derived from an EMBL/GenBank/DDBJ whole genome shotgun (WGS) entry which is preliminary data.</text>
</comment>
<dbReference type="Pfam" id="PF18156">
    <property type="entry name" value="pPIWI_RE_Y"/>
    <property type="match status" value="1"/>
</dbReference>
<evidence type="ECO:0000313" key="3">
    <source>
        <dbReference type="EMBL" id="MBW8485565.1"/>
    </source>
</evidence>
<evidence type="ECO:0000313" key="4">
    <source>
        <dbReference type="Proteomes" id="UP000774570"/>
    </source>
</evidence>
<reference evidence="3 4" key="1">
    <citation type="submission" date="2021-07" db="EMBL/GenBank/DDBJ databases">
        <title>Actinomadura sp. PM05-2 isolated from lichen.</title>
        <authorList>
            <person name="Somphong A."/>
            <person name="Phongsopitanun W."/>
            <person name="Tanasupawat S."/>
            <person name="Peongsungnone V."/>
        </authorList>
    </citation>
    <scope>NUCLEOTIDE SEQUENCE [LARGE SCALE GENOMIC DNA]</scope>
    <source>
        <strain evidence="3 4">PM05-2</strain>
    </source>
</reference>
<dbReference type="Proteomes" id="UP000774570">
    <property type="component" value="Unassembled WGS sequence"/>
</dbReference>
<dbReference type="InterPro" id="IPR040828">
    <property type="entry name" value="pPIWI_RE_REase"/>
</dbReference>
<gene>
    <name evidence="3" type="ORF">K1Y72_24505</name>
</gene>
<feature type="domain" description="pPIWI-RE three-gene island" evidence="2">
    <location>
        <begin position="16"/>
        <end position="158"/>
    </location>
</feature>
<evidence type="ECO:0000259" key="2">
    <source>
        <dbReference type="Pfam" id="PF18156"/>
    </source>
</evidence>
<dbReference type="InterPro" id="IPR041191">
    <property type="entry name" value="pPIWI_RE_Y"/>
</dbReference>
<dbReference type="RefSeq" id="WP_220168809.1">
    <property type="nucleotide sequence ID" value="NZ_JAIBOA010000017.1"/>
</dbReference>
<dbReference type="Pfam" id="PF18154">
    <property type="entry name" value="pPIWI_RE_REase"/>
    <property type="match status" value="1"/>
</dbReference>
<sequence>MTRIAPAHDGTALLHTLANGLIALDRAAALEPLESFSLPYPAEAQRALDRTALLYLLHGARPPRSMADLVRWCWERPLSDLLLDLPPDAAGPGDRLLDFYSRRPTELCHEWAMRAADAAGELYDRQVVGTAIRLCREHGEEDAYTAFRALLVDRPVLTSAEFFEVGNDIALEPVRELIREIYLPVPAGLRREGALVACGRCRTLLVPVRDGEWWCERDHCRRIGPPPEGRVLTGDDGGAVQLARPLRQFVTGPGRAETALARELTALGLAVRMWPGFDSYDLHVSFPDGAVWALDVKDWASPRFLGLAARPVPPEPPYDEAFWVVPAHRVADRPDYLRVYDAHRRAGAAPLLTDVRIRERAARRLRAAKAEGDGRA</sequence>
<accession>A0ABS7G046</accession>
<keyword evidence="4" id="KW-1185">Reference proteome</keyword>
<name>A0ABS7G046_9ACTN</name>
<organism evidence="3 4">
    <name type="scientific">Actinomadura parmotrematis</name>
    <dbReference type="NCBI Taxonomy" id="2864039"/>
    <lineage>
        <taxon>Bacteria</taxon>
        <taxon>Bacillati</taxon>
        <taxon>Actinomycetota</taxon>
        <taxon>Actinomycetes</taxon>
        <taxon>Streptosporangiales</taxon>
        <taxon>Thermomonosporaceae</taxon>
        <taxon>Actinomadura</taxon>
    </lineage>
</organism>
<evidence type="ECO:0008006" key="5">
    <source>
        <dbReference type="Google" id="ProtNLM"/>
    </source>
</evidence>
<protein>
    <recommendedName>
        <fullName evidence="5">Fis family transcriptional regulator</fullName>
    </recommendedName>
</protein>
<feature type="domain" description="REase associating with pPIWI RE" evidence="1">
    <location>
        <begin position="254"/>
        <end position="368"/>
    </location>
</feature>
<proteinExistence type="predicted"/>